<keyword evidence="3 5" id="KW-1133">Transmembrane helix</keyword>
<keyword evidence="7" id="KW-1185">Reference proteome</keyword>
<proteinExistence type="predicted"/>
<dbReference type="GO" id="GO:0016765">
    <property type="term" value="F:transferase activity, transferring alkyl or aryl (other than methyl) groups"/>
    <property type="evidence" value="ECO:0007669"/>
    <property type="project" value="InterPro"/>
</dbReference>
<dbReference type="Gene3D" id="1.10.357.140">
    <property type="entry name" value="UbiA prenyltransferase"/>
    <property type="match status" value="1"/>
</dbReference>
<keyword evidence="2 5" id="KW-0812">Transmembrane</keyword>
<dbReference type="OrthoDB" id="434972at2759"/>
<evidence type="ECO:0000256" key="2">
    <source>
        <dbReference type="ARBA" id="ARBA00022692"/>
    </source>
</evidence>
<dbReference type="InterPro" id="IPR000537">
    <property type="entry name" value="UbiA_prenyltransferase"/>
</dbReference>
<dbReference type="GO" id="GO:0016020">
    <property type="term" value="C:membrane"/>
    <property type="evidence" value="ECO:0007669"/>
    <property type="project" value="UniProtKB-SubCell"/>
</dbReference>
<dbReference type="InterPro" id="IPR050475">
    <property type="entry name" value="Prenyltransferase_related"/>
</dbReference>
<dbReference type="EMBL" id="JAPEVB010000002">
    <property type="protein sequence ID" value="KAJ4394814.1"/>
    <property type="molecule type" value="Genomic_DNA"/>
</dbReference>
<comment type="subcellular location">
    <subcellularLocation>
        <location evidence="1">Membrane</location>
        <topology evidence="1">Multi-pass membrane protein</topology>
    </subcellularLocation>
</comment>
<dbReference type="PANTHER" id="PTHR42723">
    <property type="entry name" value="CHLOROPHYLL SYNTHASE"/>
    <property type="match status" value="1"/>
</dbReference>
<gene>
    <name evidence="6" type="ORF">N0V93_004034</name>
</gene>
<organism evidence="6 7">
    <name type="scientific">Gnomoniopsis smithogilvyi</name>
    <dbReference type="NCBI Taxonomy" id="1191159"/>
    <lineage>
        <taxon>Eukaryota</taxon>
        <taxon>Fungi</taxon>
        <taxon>Dikarya</taxon>
        <taxon>Ascomycota</taxon>
        <taxon>Pezizomycotina</taxon>
        <taxon>Sordariomycetes</taxon>
        <taxon>Sordariomycetidae</taxon>
        <taxon>Diaporthales</taxon>
        <taxon>Gnomoniaceae</taxon>
        <taxon>Gnomoniopsis</taxon>
    </lineage>
</organism>
<keyword evidence="4 5" id="KW-0472">Membrane</keyword>
<reference evidence="6" key="1">
    <citation type="submission" date="2022-10" db="EMBL/GenBank/DDBJ databases">
        <title>Tapping the CABI collections for fungal endophytes: first genome assemblies for Collariella, Neodidymelliopsis, Ascochyta clinopodiicola, Didymella pomorum, Didymosphaeria variabile, Neocosmospora piperis and Neocucurbitaria cava.</title>
        <authorList>
            <person name="Hill R."/>
        </authorList>
    </citation>
    <scope>NUCLEOTIDE SEQUENCE</scope>
    <source>
        <strain evidence="6">IMI 355082</strain>
    </source>
</reference>
<evidence type="ECO:0000256" key="3">
    <source>
        <dbReference type="ARBA" id="ARBA00022989"/>
    </source>
</evidence>
<dbReference type="Pfam" id="PF01040">
    <property type="entry name" value="UbiA"/>
    <property type="match status" value="1"/>
</dbReference>
<dbReference type="Proteomes" id="UP001140453">
    <property type="component" value="Unassembled WGS sequence"/>
</dbReference>
<feature type="transmembrane region" description="Helical" evidence="5">
    <location>
        <begin position="216"/>
        <end position="235"/>
    </location>
</feature>
<evidence type="ECO:0000313" key="6">
    <source>
        <dbReference type="EMBL" id="KAJ4394814.1"/>
    </source>
</evidence>
<accession>A0A9W9D0N8</accession>
<evidence type="ECO:0000256" key="5">
    <source>
        <dbReference type="SAM" id="Phobius"/>
    </source>
</evidence>
<dbReference type="AlphaFoldDB" id="A0A9W9D0N8"/>
<protein>
    <submittedName>
        <fullName evidence="6">Uncharacterized protein</fullName>
    </submittedName>
</protein>
<dbReference type="CDD" id="cd13965">
    <property type="entry name" value="PT_UbiA_3"/>
    <property type="match status" value="1"/>
</dbReference>
<comment type="caution">
    <text evidence="6">The sequence shown here is derived from an EMBL/GenBank/DDBJ whole genome shotgun (WGS) entry which is preliminary data.</text>
</comment>
<feature type="transmembrane region" description="Helical" evidence="5">
    <location>
        <begin position="256"/>
        <end position="275"/>
    </location>
</feature>
<sequence>MDEHSYTLHRSLLTMSEQLKGPIAKASQQCGPTILDLLSWMMEELYTIWLFTRSDLKTIVIPQTIFGILGGLSQANLTQEHQTAAQAFRRTPLVALWVWIILCPFNIDNQRREESIQEDKINRPWRPLPSGRADPEKALRLQLVFHCLALLYSFTVGGVHQWVTGIILGWLYNGFGLADRSCIGKNAVNAMGYVTFAMGATSVATSGSTFTAKGLQWFAILGAIILTTVQIQDLEDVDGDKARGRRTGPLVLGDRLCRWTIAILVPIWTLGASFFWDVWDWQMVGCTTLGGYVAWRVLNRTDVGHDKVTFRFWNVWLVSLYLLPLSAA</sequence>
<evidence type="ECO:0000256" key="4">
    <source>
        <dbReference type="ARBA" id="ARBA00023136"/>
    </source>
</evidence>
<evidence type="ECO:0000313" key="7">
    <source>
        <dbReference type="Proteomes" id="UP001140453"/>
    </source>
</evidence>
<dbReference type="InterPro" id="IPR044878">
    <property type="entry name" value="UbiA_sf"/>
</dbReference>
<evidence type="ECO:0000256" key="1">
    <source>
        <dbReference type="ARBA" id="ARBA00004141"/>
    </source>
</evidence>
<feature type="transmembrane region" description="Helical" evidence="5">
    <location>
        <begin position="190"/>
        <end position="210"/>
    </location>
</feature>
<feature type="transmembrane region" description="Helical" evidence="5">
    <location>
        <begin position="161"/>
        <end position="178"/>
    </location>
</feature>
<dbReference type="PANTHER" id="PTHR42723:SF1">
    <property type="entry name" value="CHLOROPHYLL SYNTHASE, CHLOROPLASTIC"/>
    <property type="match status" value="1"/>
</dbReference>
<name>A0A9W9D0N8_9PEZI</name>